<dbReference type="SUPFAM" id="SSF69318">
    <property type="entry name" value="Integrin alpha N-terminal domain"/>
    <property type="match status" value="1"/>
</dbReference>
<organism evidence="7 8">
    <name type="scientific">Urbifossiella limnaea</name>
    <dbReference type="NCBI Taxonomy" id="2528023"/>
    <lineage>
        <taxon>Bacteria</taxon>
        <taxon>Pseudomonadati</taxon>
        <taxon>Planctomycetota</taxon>
        <taxon>Planctomycetia</taxon>
        <taxon>Gemmatales</taxon>
        <taxon>Gemmataceae</taxon>
        <taxon>Urbifossiella</taxon>
    </lineage>
</organism>
<gene>
    <name evidence="7" type="ORF">ETAA1_50430</name>
</gene>
<dbReference type="Pfam" id="PF13517">
    <property type="entry name" value="FG-GAP_3"/>
    <property type="match status" value="2"/>
</dbReference>
<evidence type="ECO:0000313" key="7">
    <source>
        <dbReference type="EMBL" id="QDU23053.1"/>
    </source>
</evidence>
<name>A0A517XZZ0_9BACT</name>
<dbReference type="InterPro" id="IPR024079">
    <property type="entry name" value="MetalloPept_cat_dom_sf"/>
</dbReference>
<evidence type="ECO:0000256" key="2">
    <source>
        <dbReference type="ARBA" id="ARBA00022723"/>
    </source>
</evidence>
<dbReference type="Gene3D" id="3.40.390.10">
    <property type="entry name" value="Collagenase (Catalytic Domain)"/>
    <property type="match status" value="1"/>
</dbReference>
<dbReference type="AlphaFoldDB" id="A0A517XZZ0"/>
<dbReference type="Proteomes" id="UP000319576">
    <property type="component" value="Chromosome"/>
</dbReference>
<dbReference type="Gene3D" id="2.130.10.130">
    <property type="entry name" value="Integrin alpha, N-terminal"/>
    <property type="match status" value="1"/>
</dbReference>
<dbReference type="KEGG" id="uli:ETAA1_50430"/>
<dbReference type="PANTHER" id="PTHR16026">
    <property type="entry name" value="CARTILAGE ACIDIC PROTEIN 1"/>
    <property type="match status" value="1"/>
</dbReference>
<dbReference type="InterPro" id="IPR013517">
    <property type="entry name" value="FG-GAP"/>
</dbReference>
<reference evidence="7 8" key="1">
    <citation type="submission" date="2019-02" db="EMBL/GenBank/DDBJ databases">
        <title>Deep-cultivation of Planctomycetes and their phenomic and genomic characterization uncovers novel biology.</title>
        <authorList>
            <person name="Wiegand S."/>
            <person name="Jogler M."/>
            <person name="Boedeker C."/>
            <person name="Pinto D."/>
            <person name="Vollmers J."/>
            <person name="Rivas-Marin E."/>
            <person name="Kohn T."/>
            <person name="Peeters S.H."/>
            <person name="Heuer A."/>
            <person name="Rast P."/>
            <person name="Oberbeckmann S."/>
            <person name="Bunk B."/>
            <person name="Jeske O."/>
            <person name="Meyerdierks A."/>
            <person name="Storesund J.E."/>
            <person name="Kallscheuer N."/>
            <person name="Luecker S."/>
            <person name="Lage O.M."/>
            <person name="Pohl T."/>
            <person name="Merkel B.J."/>
            <person name="Hornburger P."/>
            <person name="Mueller R.-W."/>
            <person name="Bruemmer F."/>
            <person name="Labrenz M."/>
            <person name="Spormann A.M."/>
            <person name="Op den Camp H."/>
            <person name="Overmann J."/>
            <person name="Amann R."/>
            <person name="Jetten M.S.M."/>
            <person name="Mascher T."/>
            <person name="Medema M.H."/>
            <person name="Devos D.P."/>
            <person name="Kaster A.-K."/>
            <person name="Ovreas L."/>
            <person name="Rohde M."/>
            <person name="Galperin M.Y."/>
            <person name="Jogler C."/>
        </authorList>
    </citation>
    <scope>NUCLEOTIDE SEQUENCE [LARGE SCALE GENOMIC DNA]</scope>
    <source>
        <strain evidence="7 8">ETA_A1</strain>
    </source>
</reference>
<dbReference type="SUPFAM" id="SSF55486">
    <property type="entry name" value="Metalloproteases ('zincins'), catalytic domain"/>
    <property type="match status" value="1"/>
</dbReference>
<keyword evidence="4" id="KW-0378">Hydrolase</keyword>
<keyword evidence="1" id="KW-0645">Protease</keyword>
<dbReference type="InterPro" id="IPR001818">
    <property type="entry name" value="Pept_M10_metallopeptidase"/>
</dbReference>
<evidence type="ECO:0000256" key="5">
    <source>
        <dbReference type="ARBA" id="ARBA00022833"/>
    </source>
</evidence>
<dbReference type="InterPro" id="IPR027039">
    <property type="entry name" value="Crtac1"/>
</dbReference>
<keyword evidence="3" id="KW-0732">Signal</keyword>
<keyword evidence="8" id="KW-1185">Reference proteome</keyword>
<evidence type="ECO:0000259" key="6">
    <source>
        <dbReference type="Pfam" id="PF00413"/>
    </source>
</evidence>
<evidence type="ECO:0000256" key="4">
    <source>
        <dbReference type="ARBA" id="ARBA00022801"/>
    </source>
</evidence>
<evidence type="ECO:0000256" key="1">
    <source>
        <dbReference type="ARBA" id="ARBA00022670"/>
    </source>
</evidence>
<dbReference type="GO" id="GO:0004222">
    <property type="term" value="F:metalloendopeptidase activity"/>
    <property type="evidence" value="ECO:0007669"/>
    <property type="project" value="InterPro"/>
</dbReference>
<dbReference type="Pfam" id="PF00413">
    <property type="entry name" value="Peptidase_M10"/>
    <property type="match status" value="1"/>
</dbReference>
<dbReference type="OrthoDB" id="8198236at2"/>
<sequence length="608" mass="61029">MHTRPRVALEVLEAREVPAVNVVVDYSFDASGFFADATRRAVVEQAAADLGARLDTPLAAVDPSGNSWTEIFTNPATGGTGRVSNAALPANTLVVYVGARELGSSTIGSGGPGTFSASGSSAFRTLLRTRAPNGSTAWGGSVAFDANTNWYFGTSAAGIGRTQTDFYSVAVHEIGHVLGVGTSSRWTAQISGGTFVGPNAVAVYGGPVPLASGGAHWRDGVTVNGQPASLDPTTTTGTRIPFSALDFAALEDIGWTVGDGTTTTPVTTQATTRPWAGTWTSLAGRDVVVLSGVTAGTARAFVANAAGTLTAVGPTITPFVGGSVVRATVGDFNGDGTADLAFATGPGSTAAVRILNGRTGADLGGLTTVLDGFGGGVYVAAGDLDGDGRDELAVSADAGGGTRVTVFRVARTLTAAADFIALDDPNFRGGSRVAVGDVNRDGTADLVVGAGIGGGPRVAVYAGKSVLSGSPSRLIPDFFALDSSLRSGVFITAADLDADGYADLAYGTGDTGGPRLRIVSGAVLVANPGVRADQLPAVADFFAFDETDRSGLRVAARDLTGDGRAELVVASGAKAAARVRVLSLAGLATAPTFDPFNGVAALDGVYVG</sequence>
<dbReference type="GO" id="GO:0031012">
    <property type="term" value="C:extracellular matrix"/>
    <property type="evidence" value="ECO:0007669"/>
    <property type="project" value="InterPro"/>
</dbReference>
<feature type="domain" description="Peptidase M10 metallopeptidase" evidence="6">
    <location>
        <begin position="137"/>
        <end position="185"/>
    </location>
</feature>
<keyword evidence="2" id="KW-0479">Metal-binding</keyword>
<evidence type="ECO:0000256" key="3">
    <source>
        <dbReference type="ARBA" id="ARBA00022729"/>
    </source>
</evidence>
<accession>A0A517XZZ0</accession>
<dbReference type="GO" id="GO:0006508">
    <property type="term" value="P:proteolysis"/>
    <property type="evidence" value="ECO:0007669"/>
    <property type="project" value="UniProtKB-KW"/>
</dbReference>
<keyword evidence="5" id="KW-0862">Zinc</keyword>
<protein>
    <submittedName>
        <fullName evidence="7">FG-GAP repeat protein</fullName>
    </submittedName>
</protein>
<dbReference type="GO" id="GO:0008270">
    <property type="term" value="F:zinc ion binding"/>
    <property type="evidence" value="ECO:0007669"/>
    <property type="project" value="InterPro"/>
</dbReference>
<evidence type="ECO:0000313" key="8">
    <source>
        <dbReference type="Proteomes" id="UP000319576"/>
    </source>
</evidence>
<dbReference type="EMBL" id="CP036273">
    <property type="protein sequence ID" value="QDU23053.1"/>
    <property type="molecule type" value="Genomic_DNA"/>
</dbReference>
<proteinExistence type="predicted"/>
<dbReference type="RefSeq" id="WP_145243156.1">
    <property type="nucleotide sequence ID" value="NZ_CP036273.1"/>
</dbReference>
<dbReference type="PANTHER" id="PTHR16026:SF0">
    <property type="entry name" value="CARTILAGE ACIDIC PROTEIN 1"/>
    <property type="match status" value="1"/>
</dbReference>
<dbReference type="InterPro" id="IPR028994">
    <property type="entry name" value="Integrin_alpha_N"/>
</dbReference>